<dbReference type="Proteomes" id="UP000278609">
    <property type="component" value="Unassembled WGS sequence"/>
</dbReference>
<comment type="caution">
    <text evidence="1">The sequence shown here is derived from an EMBL/GenBank/DDBJ whole genome shotgun (WGS) entry which is preliminary data.</text>
</comment>
<protein>
    <submittedName>
        <fullName evidence="1">DfsB family protein</fullName>
    </submittedName>
</protein>
<reference evidence="1 2" key="1">
    <citation type="submission" date="2018-11" db="EMBL/GenBank/DDBJ databases">
        <title>Genomes From Bacteria Associated with the Canine Oral Cavity: a Test Case for Automated Genome-Based Taxonomic Assignment.</title>
        <authorList>
            <person name="Coil D.A."/>
            <person name="Jospin G."/>
            <person name="Darling A.E."/>
            <person name="Wallis C."/>
            <person name="Davis I.J."/>
            <person name="Harris S."/>
            <person name="Eisen J.A."/>
            <person name="Holcombe L.J."/>
            <person name="O'Flynn C."/>
        </authorList>
    </citation>
    <scope>NUCLEOTIDE SEQUENCE [LARGE SCALE GENOMIC DNA]</scope>
    <source>
        <strain evidence="1 2">OH2617_COT-023</strain>
    </source>
</reference>
<evidence type="ECO:0000313" key="2">
    <source>
        <dbReference type="Proteomes" id="UP000278609"/>
    </source>
</evidence>
<organism evidence="1 2">
    <name type="scientific">Tannerella forsythia</name>
    <name type="common">Bacteroides forsythus</name>
    <dbReference type="NCBI Taxonomy" id="28112"/>
    <lineage>
        <taxon>Bacteria</taxon>
        <taxon>Pseudomonadati</taxon>
        <taxon>Bacteroidota</taxon>
        <taxon>Bacteroidia</taxon>
        <taxon>Bacteroidales</taxon>
        <taxon>Tannerellaceae</taxon>
        <taxon>Tannerella</taxon>
    </lineage>
</organism>
<dbReference type="InterPro" id="IPR034660">
    <property type="entry name" value="DinB/YfiT-like"/>
</dbReference>
<dbReference type="AlphaFoldDB" id="A0A3P1XFT4"/>
<dbReference type="OrthoDB" id="9786621at2"/>
<sequence>MARPTTKEDLLQASQRNFEKLFDFITSMTREEQEMTFAFDDRDRNIRDVLAHLYEWHRLLLNWVKRNTAGESVTFLPEPYNWRTYPQMNLEFWKKHQATALDQATEMLLESHAQVMALIETFSNEALFRKDAFTWTGSTTLGSYCVSATSSHYDWAIKKIRKHTKTAGTVAP</sequence>
<dbReference type="PANTHER" id="PTHR40658">
    <property type="match status" value="1"/>
</dbReference>
<dbReference type="EMBL" id="RQYS01000076">
    <property type="protein sequence ID" value="RRD57664.1"/>
    <property type="molecule type" value="Genomic_DNA"/>
</dbReference>
<dbReference type="RefSeq" id="WP_124752588.1">
    <property type="nucleotide sequence ID" value="NZ_RQYS01000076.1"/>
</dbReference>
<dbReference type="InterPro" id="IPR012550">
    <property type="entry name" value="DUF1706"/>
</dbReference>
<gene>
    <name evidence="1" type="ORF">EII40_12780</name>
</gene>
<accession>A0A3P1XFT4</accession>
<dbReference type="PANTHER" id="PTHR40658:SF4">
    <property type="entry name" value="HYPOTHETICAL CYTOSOLIC PROTEIN"/>
    <property type="match status" value="1"/>
</dbReference>
<proteinExistence type="predicted"/>
<evidence type="ECO:0000313" key="1">
    <source>
        <dbReference type="EMBL" id="RRD57664.1"/>
    </source>
</evidence>
<dbReference type="Gene3D" id="1.20.120.450">
    <property type="entry name" value="dinb family like domain"/>
    <property type="match status" value="1"/>
</dbReference>
<dbReference type="PIRSF" id="PIRSF031551">
    <property type="entry name" value="DUF1706"/>
    <property type="match status" value="1"/>
</dbReference>
<dbReference type="Pfam" id="PF08020">
    <property type="entry name" value="DUF1706"/>
    <property type="match status" value="1"/>
</dbReference>
<name>A0A3P1XFT4_TANFO</name>
<dbReference type="SUPFAM" id="SSF109854">
    <property type="entry name" value="DinB/YfiT-like putative metalloenzymes"/>
    <property type="match status" value="1"/>
</dbReference>